<dbReference type="Proteomes" id="UP000837857">
    <property type="component" value="Chromosome 9"/>
</dbReference>
<evidence type="ECO:0000313" key="2">
    <source>
        <dbReference type="Proteomes" id="UP000837857"/>
    </source>
</evidence>
<gene>
    <name evidence="1" type="ORF">IPOD504_LOCUS17425</name>
</gene>
<reference evidence="1" key="1">
    <citation type="submission" date="2022-03" db="EMBL/GenBank/DDBJ databases">
        <authorList>
            <person name="Martin H S."/>
        </authorList>
    </citation>
    <scope>NUCLEOTIDE SEQUENCE</scope>
</reference>
<feature type="non-terminal residue" evidence="1">
    <location>
        <position position="78"/>
    </location>
</feature>
<protein>
    <submittedName>
        <fullName evidence="1">Uncharacterized protein</fullName>
    </submittedName>
</protein>
<dbReference type="EMBL" id="OW152821">
    <property type="protein sequence ID" value="CAH2076813.1"/>
    <property type="molecule type" value="Genomic_DNA"/>
</dbReference>
<accession>A0ABN8J6Z4</accession>
<evidence type="ECO:0000313" key="1">
    <source>
        <dbReference type="EMBL" id="CAH2076813.1"/>
    </source>
</evidence>
<organism evidence="1 2">
    <name type="scientific">Iphiclides podalirius</name>
    <name type="common">scarce swallowtail</name>
    <dbReference type="NCBI Taxonomy" id="110791"/>
    <lineage>
        <taxon>Eukaryota</taxon>
        <taxon>Metazoa</taxon>
        <taxon>Ecdysozoa</taxon>
        <taxon>Arthropoda</taxon>
        <taxon>Hexapoda</taxon>
        <taxon>Insecta</taxon>
        <taxon>Pterygota</taxon>
        <taxon>Neoptera</taxon>
        <taxon>Endopterygota</taxon>
        <taxon>Lepidoptera</taxon>
        <taxon>Glossata</taxon>
        <taxon>Ditrysia</taxon>
        <taxon>Papilionoidea</taxon>
        <taxon>Papilionidae</taxon>
        <taxon>Papilioninae</taxon>
        <taxon>Iphiclides</taxon>
    </lineage>
</organism>
<sequence length="78" mass="8597">MKTARAVTGARVCRPTSAGALAVSTRLRSSPEKFANALANATTPWNSEFFNSTSIYPNRFTRGTKRKLHCHEILTEAK</sequence>
<keyword evidence="2" id="KW-1185">Reference proteome</keyword>
<proteinExistence type="predicted"/>
<name>A0ABN8J6Z4_9NEOP</name>